<feature type="domain" description="Penicillin-binding protein transpeptidase" evidence="4">
    <location>
        <begin position="261"/>
        <end position="334"/>
    </location>
</feature>
<dbReference type="InterPro" id="IPR050515">
    <property type="entry name" value="Beta-lactam/transpept"/>
</dbReference>
<organism evidence="6 7">
    <name type="scientific">Kibdelosporangium banguiense</name>
    <dbReference type="NCBI Taxonomy" id="1365924"/>
    <lineage>
        <taxon>Bacteria</taxon>
        <taxon>Bacillati</taxon>
        <taxon>Actinomycetota</taxon>
        <taxon>Actinomycetes</taxon>
        <taxon>Pseudonocardiales</taxon>
        <taxon>Pseudonocardiaceae</taxon>
        <taxon>Kibdelosporangium</taxon>
    </lineage>
</organism>
<comment type="subcellular location">
    <subcellularLocation>
        <location evidence="1">Membrane</location>
    </subcellularLocation>
</comment>
<dbReference type="GO" id="GO:0051301">
    <property type="term" value="P:cell division"/>
    <property type="evidence" value="ECO:0007669"/>
    <property type="project" value="UniProtKB-KW"/>
</dbReference>
<evidence type="ECO:0000256" key="2">
    <source>
        <dbReference type="ARBA" id="ARBA00007171"/>
    </source>
</evidence>
<evidence type="ECO:0000259" key="4">
    <source>
        <dbReference type="Pfam" id="PF00905"/>
    </source>
</evidence>
<dbReference type="Proteomes" id="UP001519332">
    <property type="component" value="Unassembled WGS sequence"/>
</dbReference>
<dbReference type="SUPFAM" id="SSF56601">
    <property type="entry name" value="beta-lactamase/transpeptidase-like"/>
    <property type="match status" value="1"/>
</dbReference>
<keyword evidence="6" id="KW-0131">Cell cycle</keyword>
<sequence length="534" mass="56283">MVDHRLRVRSVRVVLVIVLLAAGVRLVQVQVLQAEALSEKAARQRTQQVRVPSVRGDIRDRTGGKLAFSVTTKALSWSPKAMRARYAKSGIDFGARTAAIAARFESVLHDKVDEPELLARMRGNEFTYLAADVDPAQEREITRDYKGEIGVETRIRREYPGGTLASSILGYASRHAASPDGLMHGWFGLEAARDTVLAGEPGSVTADVDGGADGVVIPGTERDLRPAKNGAGIELTLDSDIQYNAQRQLAEYVASTGATGGSIVVLDARTAEILALAGAKNFDPRDPHGPFGLGNSEATGVPAATVPQQPGAVQKLVTAAAVIEHQIAGPDDIVEMSDVGTVTLARKVGPDRYAAMLNAFGLGTRTGAGLPGENAGSVPDRAGWSATTLDELAIGQGLSATTLQTTSMYQAIAHEGVRVPPRIIKAIINSDGTRHEQPAPENVRVVSENTAATLRAKLRATASAGIPGYQIAAMTGPGDAQTPVTIAGILPADNPRFVIGIALNSPIEAAPLFRNVASYLTQRFSLPLSTELPR</sequence>
<keyword evidence="6" id="KW-0132">Cell division</keyword>
<comment type="caution">
    <text evidence="6">The sequence shown here is derived from an EMBL/GenBank/DDBJ whole genome shotgun (WGS) entry which is preliminary data.</text>
</comment>
<accession>A0ABS4TU57</accession>
<dbReference type="PANTHER" id="PTHR30627">
    <property type="entry name" value="PEPTIDOGLYCAN D,D-TRANSPEPTIDASE"/>
    <property type="match status" value="1"/>
</dbReference>
<dbReference type="InterPro" id="IPR001460">
    <property type="entry name" value="PCN-bd_Tpept"/>
</dbReference>
<dbReference type="SUPFAM" id="SSF56519">
    <property type="entry name" value="Penicillin binding protein dimerisation domain"/>
    <property type="match status" value="1"/>
</dbReference>
<dbReference type="InterPro" id="IPR005311">
    <property type="entry name" value="PBP_dimer"/>
</dbReference>
<dbReference type="Pfam" id="PF03717">
    <property type="entry name" value="PBP_dimer"/>
    <property type="match status" value="1"/>
</dbReference>
<protein>
    <submittedName>
        <fullName evidence="6">Cell division protein FtsI (Penicillin-binding protein 3)</fullName>
    </submittedName>
</protein>
<dbReference type="Gene3D" id="3.30.450.330">
    <property type="match status" value="1"/>
</dbReference>
<dbReference type="PANTHER" id="PTHR30627:SF1">
    <property type="entry name" value="PEPTIDOGLYCAN D,D-TRANSPEPTIDASE FTSI"/>
    <property type="match status" value="1"/>
</dbReference>
<dbReference type="Gene3D" id="3.40.710.10">
    <property type="entry name" value="DD-peptidase/beta-lactamase superfamily"/>
    <property type="match status" value="2"/>
</dbReference>
<evidence type="ECO:0000313" key="7">
    <source>
        <dbReference type="Proteomes" id="UP001519332"/>
    </source>
</evidence>
<evidence type="ECO:0000259" key="5">
    <source>
        <dbReference type="Pfam" id="PF03717"/>
    </source>
</evidence>
<name>A0ABS4TU57_9PSEU</name>
<keyword evidence="7" id="KW-1185">Reference proteome</keyword>
<feature type="domain" description="Penicillin-binding protein transpeptidase" evidence="4">
    <location>
        <begin position="337"/>
        <end position="506"/>
    </location>
</feature>
<dbReference type="Gene3D" id="3.90.1310.10">
    <property type="entry name" value="Penicillin-binding protein 2a (Domain 2)"/>
    <property type="match status" value="1"/>
</dbReference>
<dbReference type="Pfam" id="PF00905">
    <property type="entry name" value="Transpeptidase"/>
    <property type="match status" value="2"/>
</dbReference>
<proteinExistence type="inferred from homology"/>
<evidence type="ECO:0000313" key="6">
    <source>
        <dbReference type="EMBL" id="MBP2327949.1"/>
    </source>
</evidence>
<feature type="domain" description="Penicillin-binding protein dimerisation" evidence="5">
    <location>
        <begin position="51"/>
        <end position="209"/>
    </location>
</feature>
<evidence type="ECO:0000256" key="1">
    <source>
        <dbReference type="ARBA" id="ARBA00004370"/>
    </source>
</evidence>
<dbReference type="RefSeq" id="WP_209645039.1">
    <property type="nucleotide sequence ID" value="NZ_JAGINW010000001.1"/>
</dbReference>
<evidence type="ECO:0000256" key="3">
    <source>
        <dbReference type="ARBA" id="ARBA00023136"/>
    </source>
</evidence>
<dbReference type="InterPro" id="IPR036138">
    <property type="entry name" value="PBP_dimer_sf"/>
</dbReference>
<gene>
    <name evidence="6" type="ORF">JOF56_008334</name>
</gene>
<dbReference type="EMBL" id="JAGINW010000001">
    <property type="protein sequence ID" value="MBP2327949.1"/>
    <property type="molecule type" value="Genomic_DNA"/>
</dbReference>
<dbReference type="InterPro" id="IPR012338">
    <property type="entry name" value="Beta-lactam/transpept-like"/>
</dbReference>
<comment type="similarity">
    <text evidence="2">Belongs to the transpeptidase family.</text>
</comment>
<reference evidence="6 7" key="1">
    <citation type="submission" date="2021-03" db="EMBL/GenBank/DDBJ databases">
        <title>Sequencing the genomes of 1000 actinobacteria strains.</title>
        <authorList>
            <person name="Klenk H.-P."/>
        </authorList>
    </citation>
    <scope>NUCLEOTIDE SEQUENCE [LARGE SCALE GENOMIC DNA]</scope>
    <source>
        <strain evidence="6 7">DSM 46670</strain>
    </source>
</reference>
<keyword evidence="3" id="KW-0472">Membrane</keyword>